<name>A0AA45L5W3_9PSEU</name>
<accession>A0AA45L5W3</accession>
<dbReference type="Proteomes" id="UP000677152">
    <property type="component" value="Chromosome"/>
</dbReference>
<dbReference type="EMBL" id="CP073249">
    <property type="protein sequence ID" value="QUF03881.1"/>
    <property type="molecule type" value="Genomic_DNA"/>
</dbReference>
<organism evidence="1 2">
    <name type="scientific">Actinosynnema pretiosum subsp. pretiosum</name>
    <dbReference type="NCBI Taxonomy" id="103721"/>
    <lineage>
        <taxon>Bacteria</taxon>
        <taxon>Bacillati</taxon>
        <taxon>Actinomycetota</taxon>
        <taxon>Actinomycetes</taxon>
        <taxon>Pseudonocardiales</taxon>
        <taxon>Pseudonocardiaceae</taxon>
        <taxon>Actinosynnema</taxon>
    </lineage>
</organism>
<sequence length="57" mass="6022">MIQVAACGGCRRVWSNPDVGPDEPAELVERAVGDGRTLVVDRSDVLVLSNEVAVGSR</sequence>
<gene>
    <name evidence="1" type="ORF">KCV87_31715</name>
</gene>
<evidence type="ECO:0000313" key="2">
    <source>
        <dbReference type="Proteomes" id="UP000677152"/>
    </source>
</evidence>
<dbReference type="AlphaFoldDB" id="A0AA45L5W3"/>
<evidence type="ECO:0000313" key="1">
    <source>
        <dbReference type="EMBL" id="QUF03881.1"/>
    </source>
</evidence>
<proteinExistence type="predicted"/>
<reference evidence="1" key="1">
    <citation type="submission" date="2021-04" db="EMBL/GenBank/DDBJ databases">
        <title>Genomic sequence of Actinosynnema pretiosum subsp. pretiosum ATCC 31280 (C-14919).</title>
        <authorList>
            <person name="Bai L."/>
            <person name="Wang X."/>
            <person name="Xiao Y."/>
        </authorList>
    </citation>
    <scope>NUCLEOTIDE SEQUENCE</scope>
    <source>
        <strain evidence="1">ATCC 31280</strain>
    </source>
</reference>
<protein>
    <submittedName>
        <fullName evidence="1">Uncharacterized protein</fullName>
    </submittedName>
</protein>